<proteinExistence type="predicted"/>
<sequence>MGQLTSRQEILSMEVSDPRMRNWLCANMAIRESSKAISVYLHRNIAEIHKRIHQSISSSSLCRANCSKLEGEQGLNRWCPTCERWAMEIQALCETAYREKVKFSHLNSSQWPVNPYEVARAFIPKAHRLYYKAAEFHEDLRFCLSFIENCKDFSVPKSVCERVWQCRGRVRRKNVRMRLSHHEMEETISSLLELLSFLELGDDSAVVNKLETLLRGDLEDNNEGCLIM</sequence>
<evidence type="ECO:0000313" key="1">
    <source>
        <dbReference type="EMBL" id="RUS72622.1"/>
    </source>
</evidence>
<dbReference type="Proteomes" id="UP000271974">
    <property type="component" value="Unassembled WGS sequence"/>
</dbReference>
<dbReference type="InterPro" id="IPR027897">
    <property type="entry name" value="DUF4559"/>
</dbReference>
<reference evidence="1 2" key="1">
    <citation type="submission" date="2019-01" db="EMBL/GenBank/DDBJ databases">
        <title>A draft genome assembly of the solar-powered sea slug Elysia chlorotica.</title>
        <authorList>
            <person name="Cai H."/>
            <person name="Li Q."/>
            <person name="Fang X."/>
            <person name="Li J."/>
            <person name="Curtis N.E."/>
            <person name="Altenburger A."/>
            <person name="Shibata T."/>
            <person name="Feng M."/>
            <person name="Maeda T."/>
            <person name="Schwartz J.A."/>
            <person name="Shigenobu S."/>
            <person name="Lundholm N."/>
            <person name="Nishiyama T."/>
            <person name="Yang H."/>
            <person name="Hasebe M."/>
            <person name="Li S."/>
            <person name="Pierce S.K."/>
            <person name="Wang J."/>
        </authorList>
    </citation>
    <scope>NUCLEOTIDE SEQUENCE [LARGE SCALE GENOMIC DNA]</scope>
    <source>
        <strain evidence="1">EC2010</strain>
        <tissue evidence="1">Whole organism of an adult</tissue>
    </source>
</reference>
<dbReference type="OrthoDB" id="6118599at2759"/>
<protein>
    <submittedName>
        <fullName evidence="1">Uncharacterized protein</fullName>
    </submittedName>
</protein>
<name>A0A3S1B5N5_ELYCH</name>
<dbReference type="EMBL" id="RQTK01001042">
    <property type="protein sequence ID" value="RUS72622.1"/>
    <property type="molecule type" value="Genomic_DNA"/>
</dbReference>
<gene>
    <name evidence="1" type="ORF">EGW08_019620</name>
</gene>
<organism evidence="1 2">
    <name type="scientific">Elysia chlorotica</name>
    <name type="common">Eastern emerald elysia</name>
    <name type="synonym">Sea slug</name>
    <dbReference type="NCBI Taxonomy" id="188477"/>
    <lineage>
        <taxon>Eukaryota</taxon>
        <taxon>Metazoa</taxon>
        <taxon>Spiralia</taxon>
        <taxon>Lophotrochozoa</taxon>
        <taxon>Mollusca</taxon>
        <taxon>Gastropoda</taxon>
        <taxon>Heterobranchia</taxon>
        <taxon>Euthyneura</taxon>
        <taxon>Panpulmonata</taxon>
        <taxon>Sacoglossa</taxon>
        <taxon>Placobranchoidea</taxon>
        <taxon>Plakobranchidae</taxon>
        <taxon>Elysia</taxon>
    </lineage>
</organism>
<evidence type="ECO:0000313" key="2">
    <source>
        <dbReference type="Proteomes" id="UP000271974"/>
    </source>
</evidence>
<dbReference type="PANTHER" id="PTHR35083">
    <property type="entry name" value="RGD1565685 PROTEIN"/>
    <property type="match status" value="1"/>
</dbReference>
<dbReference type="Pfam" id="PF15112">
    <property type="entry name" value="DUF4559"/>
    <property type="match status" value="1"/>
</dbReference>
<comment type="caution">
    <text evidence="1">The sequence shown here is derived from an EMBL/GenBank/DDBJ whole genome shotgun (WGS) entry which is preliminary data.</text>
</comment>
<dbReference type="AlphaFoldDB" id="A0A3S1B5N5"/>
<dbReference type="PANTHER" id="PTHR35083:SF1">
    <property type="entry name" value="RGD1565685 PROTEIN"/>
    <property type="match status" value="1"/>
</dbReference>
<accession>A0A3S1B5N5</accession>
<keyword evidence="2" id="KW-1185">Reference proteome</keyword>